<gene>
    <name evidence="2" type="ORF">SEVIR_6G129900v2</name>
</gene>
<dbReference type="EMBL" id="CM016557">
    <property type="protein sequence ID" value="TKW09877.1"/>
    <property type="molecule type" value="Genomic_DNA"/>
</dbReference>
<keyword evidence="3" id="KW-1185">Reference proteome</keyword>
<protein>
    <submittedName>
        <fullName evidence="2">Uncharacterized protein</fullName>
    </submittedName>
</protein>
<feature type="compositionally biased region" description="Basic residues" evidence="1">
    <location>
        <begin position="67"/>
        <end position="79"/>
    </location>
</feature>
<sequence>MWHLWLVWPLLPGPHERHHHHHLPTARPHPPPGLRRGTADLLPPPPPSFVALPVHPDRRLPAAQPRRPGHRARGHRHRTGDHGANDSARASVPRCLRRPRARARSRRRHPPGAARHHHRSVQGGGATQRAAAARHPLPPAAAWRIMPIHLPVADPAAVVAAGGDVCYVELEHMNYREGYYIRCPVRDCRHVPVLCCTEFPHDAIAAAVWEHRRLTYRNTVGWHTNDTARTQLQGPEYHDEL</sequence>
<name>A0A4U6UHB9_SETVI</name>
<reference evidence="2" key="1">
    <citation type="submission" date="2019-03" db="EMBL/GenBank/DDBJ databases">
        <title>WGS assembly of Setaria viridis.</title>
        <authorList>
            <person name="Huang P."/>
            <person name="Jenkins J."/>
            <person name="Grimwood J."/>
            <person name="Barry K."/>
            <person name="Healey A."/>
            <person name="Mamidi S."/>
            <person name="Sreedasyam A."/>
            <person name="Shu S."/>
            <person name="Feldman M."/>
            <person name="Wu J."/>
            <person name="Yu Y."/>
            <person name="Chen C."/>
            <person name="Johnson J."/>
            <person name="Rokhsar D."/>
            <person name="Baxter I."/>
            <person name="Schmutz J."/>
            <person name="Brutnell T."/>
            <person name="Kellogg E."/>
        </authorList>
    </citation>
    <scope>NUCLEOTIDE SEQUENCE [LARGE SCALE GENOMIC DNA]</scope>
</reference>
<evidence type="ECO:0000313" key="2">
    <source>
        <dbReference type="EMBL" id="TKW09877.1"/>
    </source>
</evidence>
<feature type="region of interest" description="Disordered" evidence="1">
    <location>
        <begin position="16"/>
        <end position="134"/>
    </location>
</feature>
<evidence type="ECO:0000313" key="3">
    <source>
        <dbReference type="Proteomes" id="UP000298652"/>
    </source>
</evidence>
<accession>A0A4U6UHB9</accession>
<dbReference type="Gramene" id="TKW09877">
    <property type="protein sequence ID" value="TKW09877"/>
    <property type="gene ID" value="SEVIR_6G129900v2"/>
</dbReference>
<proteinExistence type="predicted"/>
<organism evidence="2 3">
    <name type="scientific">Setaria viridis</name>
    <name type="common">Green bristlegrass</name>
    <name type="synonym">Setaria italica subsp. viridis</name>
    <dbReference type="NCBI Taxonomy" id="4556"/>
    <lineage>
        <taxon>Eukaryota</taxon>
        <taxon>Viridiplantae</taxon>
        <taxon>Streptophyta</taxon>
        <taxon>Embryophyta</taxon>
        <taxon>Tracheophyta</taxon>
        <taxon>Spermatophyta</taxon>
        <taxon>Magnoliopsida</taxon>
        <taxon>Liliopsida</taxon>
        <taxon>Poales</taxon>
        <taxon>Poaceae</taxon>
        <taxon>PACMAD clade</taxon>
        <taxon>Panicoideae</taxon>
        <taxon>Panicodae</taxon>
        <taxon>Paniceae</taxon>
        <taxon>Cenchrinae</taxon>
        <taxon>Setaria</taxon>
    </lineage>
</organism>
<feature type="compositionally biased region" description="Basic residues" evidence="1">
    <location>
        <begin position="95"/>
        <end position="120"/>
    </location>
</feature>
<evidence type="ECO:0000256" key="1">
    <source>
        <dbReference type="SAM" id="MobiDB-lite"/>
    </source>
</evidence>
<dbReference type="AlphaFoldDB" id="A0A4U6UHB9"/>
<dbReference type="Proteomes" id="UP000298652">
    <property type="component" value="Chromosome 6"/>
</dbReference>